<comment type="caution">
    <text evidence="1">The sequence shown here is derived from an EMBL/GenBank/DDBJ whole genome shotgun (WGS) entry which is preliminary data.</text>
</comment>
<accession>A0AAV2BMQ3</accession>
<dbReference type="Proteomes" id="UP001497382">
    <property type="component" value="Unassembled WGS sequence"/>
</dbReference>
<organism evidence="1 2">
    <name type="scientific">Larinioides sclopetarius</name>
    <dbReference type="NCBI Taxonomy" id="280406"/>
    <lineage>
        <taxon>Eukaryota</taxon>
        <taxon>Metazoa</taxon>
        <taxon>Ecdysozoa</taxon>
        <taxon>Arthropoda</taxon>
        <taxon>Chelicerata</taxon>
        <taxon>Arachnida</taxon>
        <taxon>Araneae</taxon>
        <taxon>Araneomorphae</taxon>
        <taxon>Entelegynae</taxon>
        <taxon>Araneoidea</taxon>
        <taxon>Araneidae</taxon>
        <taxon>Larinioides</taxon>
    </lineage>
</organism>
<evidence type="ECO:0000313" key="2">
    <source>
        <dbReference type="Proteomes" id="UP001497382"/>
    </source>
</evidence>
<name>A0AAV2BMQ3_9ARAC</name>
<dbReference type="AlphaFoldDB" id="A0AAV2BMQ3"/>
<evidence type="ECO:0000313" key="1">
    <source>
        <dbReference type="EMBL" id="CAL1297174.1"/>
    </source>
</evidence>
<reference evidence="1 2" key="1">
    <citation type="submission" date="2024-04" db="EMBL/GenBank/DDBJ databases">
        <authorList>
            <person name="Rising A."/>
            <person name="Reimegard J."/>
            <person name="Sonavane S."/>
            <person name="Akerstrom W."/>
            <person name="Nylinder S."/>
            <person name="Hedman E."/>
            <person name="Kallberg Y."/>
        </authorList>
    </citation>
    <scope>NUCLEOTIDE SEQUENCE [LARGE SCALE GENOMIC DNA]</scope>
</reference>
<keyword evidence="2" id="KW-1185">Reference proteome</keyword>
<sequence>MRKSKQNRWLLRHWLGTNCIRAPKKLICNSSCLSQATQHSSVNSCRVISDGVFPTKKQPWHGRWLSRLHSTRRGNRRC</sequence>
<protein>
    <submittedName>
        <fullName evidence="1">Uncharacterized protein</fullName>
    </submittedName>
</protein>
<dbReference type="EMBL" id="CAXIEN010000416">
    <property type="protein sequence ID" value="CAL1297174.1"/>
    <property type="molecule type" value="Genomic_DNA"/>
</dbReference>
<gene>
    <name evidence="1" type="ORF">LARSCL_LOCUS20143</name>
</gene>
<proteinExistence type="predicted"/>